<evidence type="ECO:0000313" key="2">
    <source>
        <dbReference type="Proteomes" id="UP000018467"/>
    </source>
</evidence>
<dbReference type="Proteomes" id="UP000018467">
    <property type="component" value="Unassembled WGS sequence"/>
</dbReference>
<organism evidence="1 2">
    <name type="scientific">Astyanax mexicanus</name>
    <name type="common">Blind cave fish</name>
    <name type="synonym">Astyanax fasciatus mexicanus</name>
    <dbReference type="NCBI Taxonomy" id="7994"/>
    <lineage>
        <taxon>Eukaryota</taxon>
        <taxon>Metazoa</taxon>
        <taxon>Chordata</taxon>
        <taxon>Craniata</taxon>
        <taxon>Vertebrata</taxon>
        <taxon>Euteleostomi</taxon>
        <taxon>Actinopterygii</taxon>
        <taxon>Neopterygii</taxon>
        <taxon>Teleostei</taxon>
        <taxon>Ostariophysi</taxon>
        <taxon>Characiformes</taxon>
        <taxon>Characoidei</taxon>
        <taxon>Acestrorhamphidae</taxon>
        <taxon>Acestrorhamphinae</taxon>
        <taxon>Astyanax</taxon>
    </lineage>
</organism>
<reference evidence="2" key="2">
    <citation type="journal article" date="2014" name="Nat. Commun.">
        <title>The cavefish genome reveals candidate genes for eye loss.</title>
        <authorList>
            <person name="McGaugh S.E."/>
            <person name="Gross J.B."/>
            <person name="Aken B."/>
            <person name="Blin M."/>
            <person name="Borowsky R."/>
            <person name="Chalopin D."/>
            <person name="Hinaux H."/>
            <person name="Jeffery W.R."/>
            <person name="Keene A."/>
            <person name="Ma L."/>
            <person name="Minx P."/>
            <person name="Murphy D."/>
            <person name="O'Quin K.E."/>
            <person name="Retaux S."/>
            <person name="Rohner N."/>
            <person name="Searle S.M."/>
            <person name="Stahl B.A."/>
            <person name="Tabin C."/>
            <person name="Volff J.N."/>
            <person name="Yoshizawa M."/>
            <person name="Warren W.C."/>
        </authorList>
    </citation>
    <scope>NUCLEOTIDE SEQUENCE [LARGE SCALE GENOMIC DNA]</scope>
    <source>
        <strain evidence="2">female</strain>
    </source>
</reference>
<protein>
    <submittedName>
        <fullName evidence="1">Uncharacterized protein</fullName>
    </submittedName>
</protein>
<sequence length="64" mass="7187">MKLFLQPRLGSSWLIGGRGMTPGSLQRTWSLAAPSVNECERRRRTNGVFRSTKRCLTKPKPIAS</sequence>
<evidence type="ECO:0000313" key="1">
    <source>
        <dbReference type="Ensembl" id="ENSAMXP00000054316.1"/>
    </source>
</evidence>
<reference evidence="2" key="1">
    <citation type="submission" date="2013-03" db="EMBL/GenBank/DDBJ databases">
        <authorList>
            <person name="Jeffery W."/>
            <person name="Warren W."/>
            <person name="Wilson R.K."/>
        </authorList>
    </citation>
    <scope>NUCLEOTIDE SEQUENCE</scope>
    <source>
        <strain evidence="2">female</strain>
    </source>
</reference>
<dbReference type="Ensembl" id="ENSAMXT00000039907.1">
    <property type="protein sequence ID" value="ENSAMXP00000054316.1"/>
    <property type="gene ID" value="ENSAMXG00000031096.1"/>
</dbReference>
<dbReference type="Bgee" id="ENSAMXG00000031096">
    <property type="expression patterns" value="Expressed in testis and 3 other cell types or tissues"/>
</dbReference>
<proteinExistence type="predicted"/>
<reference evidence="1" key="4">
    <citation type="submission" date="2025-09" db="UniProtKB">
        <authorList>
            <consortium name="Ensembl"/>
        </authorList>
    </citation>
    <scope>IDENTIFICATION</scope>
</reference>
<keyword evidence="2" id="KW-1185">Reference proteome</keyword>
<reference evidence="1" key="3">
    <citation type="submission" date="2025-08" db="UniProtKB">
        <authorList>
            <consortium name="Ensembl"/>
        </authorList>
    </citation>
    <scope>IDENTIFICATION</scope>
</reference>
<name>A0A3B1KKF1_ASTMX</name>
<accession>A0A3B1KKF1</accession>
<dbReference type="InParanoid" id="A0A3B1KKF1"/>
<dbReference type="AlphaFoldDB" id="A0A3B1KKF1"/>